<sequence length="92" mass="10104">MTSVSSEYADQCFFQCSVHGLATMTVNINLDVRGESTEICSIALLIISVTVRGTREDRERDNYPDTSGPSLCVILIVGHTEFNTPNCAIDFN</sequence>
<keyword evidence="2" id="KW-1185">Reference proteome</keyword>
<name>A0AAE1CYL3_9GAST</name>
<gene>
    <name evidence="1" type="ORF">RRG08_066552</name>
</gene>
<protein>
    <submittedName>
        <fullName evidence="1">Uncharacterized protein</fullName>
    </submittedName>
</protein>
<dbReference type="EMBL" id="JAWDGP010006234">
    <property type="protein sequence ID" value="KAK3745221.1"/>
    <property type="molecule type" value="Genomic_DNA"/>
</dbReference>
<evidence type="ECO:0000313" key="2">
    <source>
        <dbReference type="Proteomes" id="UP001283361"/>
    </source>
</evidence>
<comment type="caution">
    <text evidence="1">The sequence shown here is derived from an EMBL/GenBank/DDBJ whole genome shotgun (WGS) entry which is preliminary data.</text>
</comment>
<dbReference type="AlphaFoldDB" id="A0AAE1CYL3"/>
<organism evidence="1 2">
    <name type="scientific">Elysia crispata</name>
    <name type="common">lettuce slug</name>
    <dbReference type="NCBI Taxonomy" id="231223"/>
    <lineage>
        <taxon>Eukaryota</taxon>
        <taxon>Metazoa</taxon>
        <taxon>Spiralia</taxon>
        <taxon>Lophotrochozoa</taxon>
        <taxon>Mollusca</taxon>
        <taxon>Gastropoda</taxon>
        <taxon>Heterobranchia</taxon>
        <taxon>Euthyneura</taxon>
        <taxon>Panpulmonata</taxon>
        <taxon>Sacoglossa</taxon>
        <taxon>Placobranchoidea</taxon>
        <taxon>Plakobranchidae</taxon>
        <taxon>Elysia</taxon>
    </lineage>
</organism>
<evidence type="ECO:0000313" key="1">
    <source>
        <dbReference type="EMBL" id="KAK3745221.1"/>
    </source>
</evidence>
<dbReference type="Proteomes" id="UP001283361">
    <property type="component" value="Unassembled WGS sequence"/>
</dbReference>
<proteinExistence type="predicted"/>
<reference evidence="1" key="1">
    <citation type="journal article" date="2023" name="G3 (Bethesda)">
        <title>A reference genome for the long-term kleptoplast-retaining sea slug Elysia crispata morphotype clarki.</title>
        <authorList>
            <person name="Eastman K.E."/>
            <person name="Pendleton A.L."/>
            <person name="Shaikh M.A."/>
            <person name="Suttiyut T."/>
            <person name="Ogas R."/>
            <person name="Tomko P."/>
            <person name="Gavelis G."/>
            <person name="Widhalm J.R."/>
            <person name="Wisecaver J.H."/>
        </authorList>
    </citation>
    <scope>NUCLEOTIDE SEQUENCE</scope>
    <source>
        <strain evidence="1">ECLA1</strain>
    </source>
</reference>
<accession>A0AAE1CYL3</accession>